<organism evidence="3">
    <name type="scientific">Anisakis simplex</name>
    <name type="common">Herring worm</name>
    <dbReference type="NCBI Taxonomy" id="6269"/>
    <lineage>
        <taxon>Eukaryota</taxon>
        <taxon>Metazoa</taxon>
        <taxon>Ecdysozoa</taxon>
        <taxon>Nematoda</taxon>
        <taxon>Chromadorea</taxon>
        <taxon>Rhabditida</taxon>
        <taxon>Spirurina</taxon>
        <taxon>Ascaridomorpha</taxon>
        <taxon>Ascaridoidea</taxon>
        <taxon>Anisakidae</taxon>
        <taxon>Anisakis</taxon>
        <taxon>Anisakis simplex complex</taxon>
    </lineage>
</organism>
<dbReference type="Proteomes" id="UP000267096">
    <property type="component" value="Unassembled WGS sequence"/>
</dbReference>
<reference evidence="1 2" key="2">
    <citation type="submission" date="2018-11" db="EMBL/GenBank/DDBJ databases">
        <authorList>
            <consortium name="Pathogen Informatics"/>
        </authorList>
    </citation>
    <scope>NUCLEOTIDE SEQUENCE [LARGE SCALE GENOMIC DNA]</scope>
</reference>
<proteinExistence type="predicted"/>
<accession>A0A0M3KI60</accession>
<dbReference type="WBParaSite" id="ASIM_0002067901-mRNA-1">
    <property type="protein sequence ID" value="ASIM_0002067901-mRNA-1"/>
    <property type="gene ID" value="ASIM_0002067901"/>
</dbReference>
<evidence type="ECO:0000313" key="3">
    <source>
        <dbReference type="WBParaSite" id="ASIM_0002067901-mRNA-1"/>
    </source>
</evidence>
<dbReference type="AlphaFoldDB" id="A0A0M3KI60"/>
<evidence type="ECO:0000313" key="2">
    <source>
        <dbReference type="Proteomes" id="UP000267096"/>
    </source>
</evidence>
<reference evidence="3" key="1">
    <citation type="submission" date="2017-02" db="UniProtKB">
        <authorList>
            <consortium name="WormBaseParasite"/>
        </authorList>
    </citation>
    <scope>IDENTIFICATION</scope>
</reference>
<protein>
    <submittedName>
        <fullName evidence="3">Protein kinase domain-containing protein</fullName>
    </submittedName>
</protein>
<name>A0A0M3KI60_ANISI</name>
<keyword evidence="2" id="KW-1185">Reference proteome</keyword>
<sequence length="87" mass="9701">MTSAKLFTALQEQRNIRFITEELPAIGDCVTTELATYKLLKLIGKGGFGVVFESTNAKNVTFAVITRNSLFAFGHVVSEWMSDERIQ</sequence>
<gene>
    <name evidence="1" type="ORF">ASIM_LOCUS20058</name>
</gene>
<dbReference type="EMBL" id="UYRR01038592">
    <property type="protein sequence ID" value="VDK73981.1"/>
    <property type="molecule type" value="Genomic_DNA"/>
</dbReference>
<evidence type="ECO:0000313" key="1">
    <source>
        <dbReference type="EMBL" id="VDK73981.1"/>
    </source>
</evidence>